<dbReference type="OrthoDB" id="10538443at2759"/>
<evidence type="ECO:0000313" key="1">
    <source>
        <dbReference type="EMBL" id="GFS72890.1"/>
    </source>
</evidence>
<reference evidence="1" key="1">
    <citation type="submission" date="2020-08" db="EMBL/GenBank/DDBJ databases">
        <title>Multicomponent nature underlies the extraordinary mechanical properties of spider dragline silk.</title>
        <authorList>
            <person name="Kono N."/>
            <person name="Nakamura H."/>
            <person name="Mori M."/>
            <person name="Yoshida Y."/>
            <person name="Ohtoshi R."/>
            <person name="Malay A.D."/>
            <person name="Moran D.A.P."/>
            <person name="Tomita M."/>
            <person name="Numata K."/>
            <person name="Arakawa K."/>
        </authorList>
    </citation>
    <scope>NUCLEOTIDE SEQUENCE</scope>
</reference>
<comment type="caution">
    <text evidence="1">The sequence shown here is derived from an EMBL/GenBank/DDBJ whole genome shotgun (WGS) entry which is preliminary data.</text>
</comment>
<accession>A0A8X6T4D8</accession>
<keyword evidence="2" id="KW-1185">Reference proteome</keyword>
<evidence type="ECO:0000313" key="2">
    <source>
        <dbReference type="Proteomes" id="UP000887013"/>
    </source>
</evidence>
<protein>
    <submittedName>
        <fullName evidence="1">Uncharacterized protein</fullName>
    </submittedName>
</protein>
<name>A0A8X6T4D8_NEPPI</name>
<proteinExistence type="predicted"/>
<dbReference type="AlphaFoldDB" id="A0A8X6T4D8"/>
<sequence>MGRSIGEVRGLSKHKEVKTCYISLINFCRNWTDKEVLFVILLEPCFIKIISFYHPSWDFHLQVYKDFELMQHAVYLHYHIKEHLTGIFLLGVS</sequence>
<dbReference type="EMBL" id="BMAW01049877">
    <property type="protein sequence ID" value="GFS72890.1"/>
    <property type="molecule type" value="Genomic_DNA"/>
</dbReference>
<organism evidence="1 2">
    <name type="scientific">Nephila pilipes</name>
    <name type="common">Giant wood spider</name>
    <name type="synonym">Nephila maculata</name>
    <dbReference type="NCBI Taxonomy" id="299642"/>
    <lineage>
        <taxon>Eukaryota</taxon>
        <taxon>Metazoa</taxon>
        <taxon>Ecdysozoa</taxon>
        <taxon>Arthropoda</taxon>
        <taxon>Chelicerata</taxon>
        <taxon>Arachnida</taxon>
        <taxon>Araneae</taxon>
        <taxon>Araneomorphae</taxon>
        <taxon>Entelegynae</taxon>
        <taxon>Araneoidea</taxon>
        <taxon>Nephilidae</taxon>
        <taxon>Nephila</taxon>
    </lineage>
</organism>
<dbReference type="Proteomes" id="UP000887013">
    <property type="component" value="Unassembled WGS sequence"/>
</dbReference>
<gene>
    <name evidence="1" type="ORF">NPIL_505221</name>
</gene>